<feature type="compositionally biased region" description="Basic and acidic residues" evidence="1">
    <location>
        <begin position="24"/>
        <end position="46"/>
    </location>
</feature>
<feature type="region of interest" description="Disordered" evidence="1">
    <location>
        <begin position="1"/>
        <end position="112"/>
    </location>
</feature>
<sequence length="112" mass="11546">MTKPLETHDERQSAYRGDGPDADPTGHGRNDPSAELPEQRSDEGFHPRGHGKGGSLGEGEPGDQPQRDGSTQPNFGQSGSYGQAGGKASTTDGLDKAGNPKDRATDDGSDAG</sequence>
<gene>
    <name evidence="2" type="ordered locus">Psesu_2701</name>
</gene>
<dbReference type="HOGENOM" id="CLU_171825_0_0_6"/>
<feature type="compositionally biased region" description="Polar residues" evidence="1">
    <location>
        <begin position="67"/>
        <end position="81"/>
    </location>
</feature>
<dbReference type="EMBL" id="CP002446">
    <property type="protein sequence ID" value="ADV28529.1"/>
    <property type="molecule type" value="Genomic_DNA"/>
</dbReference>
<organism evidence="2 3">
    <name type="scientific">Pseudoxanthomonas suwonensis (strain 11-1)</name>
    <dbReference type="NCBI Taxonomy" id="743721"/>
    <lineage>
        <taxon>Bacteria</taxon>
        <taxon>Pseudomonadati</taxon>
        <taxon>Pseudomonadota</taxon>
        <taxon>Gammaproteobacteria</taxon>
        <taxon>Lysobacterales</taxon>
        <taxon>Lysobacteraceae</taxon>
        <taxon>Pseudoxanthomonas</taxon>
    </lineage>
</organism>
<accession>E6WW38</accession>
<dbReference type="STRING" id="743721.Psesu_2701"/>
<dbReference type="Proteomes" id="UP000008632">
    <property type="component" value="Chromosome"/>
</dbReference>
<name>E6WW38_PSEUU</name>
<keyword evidence="3" id="KW-1185">Reference proteome</keyword>
<proteinExistence type="predicted"/>
<evidence type="ECO:0000313" key="3">
    <source>
        <dbReference type="Proteomes" id="UP000008632"/>
    </source>
</evidence>
<reference evidence="2 3" key="1">
    <citation type="submission" date="2011-01" db="EMBL/GenBank/DDBJ databases">
        <title>Complete sequence of Pseudoxanthomonas suwonensis 11-1.</title>
        <authorList>
            <consortium name="US DOE Joint Genome Institute"/>
            <person name="Lucas S."/>
            <person name="Copeland A."/>
            <person name="Lapidus A."/>
            <person name="Cheng J.-F."/>
            <person name="Goodwin L."/>
            <person name="Pitluck S."/>
            <person name="Teshima H."/>
            <person name="Detter J.C."/>
            <person name="Han C."/>
            <person name="Tapia R."/>
            <person name="Land M."/>
            <person name="Hauser L."/>
            <person name="Kyrpides N."/>
            <person name="Ivanova N."/>
            <person name="Ovchinnikova G."/>
            <person name="Siebers A.K."/>
            <person name="Allgaier M."/>
            <person name="Thelen M.P."/>
            <person name="Hugenholtz P."/>
            <person name="Gladden J."/>
            <person name="Woyke T."/>
        </authorList>
    </citation>
    <scope>NUCLEOTIDE SEQUENCE [LARGE SCALE GENOMIC DNA]</scope>
    <source>
        <strain evidence="3">11-1</strain>
    </source>
</reference>
<feature type="compositionally biased region" description="Basic and acidic residues" evidence="1">
    <location>
        <begin position="1"/>
        <end position="13"/>
    </location>
</feature>
<dbReference type="RefSeq" id="WP_013536355.1">
    <property type="nucleotide sequence ID" value="NC_014924.1"/>
</dbReference>
<dbReference type="eggNOG" id="ENOG5031BBM">
    <property type="taxonomic scope" value="Bacteria"/>
</dbReference>
<dbReference type="AlphaFoldDB" id="E6WW38"/>
<protein>
    <submittedName>
        <fullName evidence="2">Uncharacterized protein</fullName>
    </submittedName>
</protein>
<feature type="compositionally biased region" description="Basic and acidic residues" evidence="1">
    <location>
        <begin position="93"/>
        <end position="106"/>
    </location>
</feature>
<dbReference type="KEGG" id="psu:Psesu_2701"/>
<evidence type="ECO:0000256" key="1">
    <source>
        <dbReference type="SAM" id="MobiDB-lite"/>
    </source>
</evidence>
<evidence type="ECO:0000313" key="2">
    <source>
        <dbReference type="EMBL" id="ADV28529.1"/>
    </source>
</evidence>